<dbReference type="InterPro" id="IPR001227">
    <property type="entry name" value="Ac_transferase_dom_sf"/>
</dbReference>
<evidence type="ECO:0000313" key="4">
    <source>
        <dbReference type="Proteomes" id="UP000234366"/>
    </source>
</evidence>
<dbReference type="Gene3D" id="3.40.366.10">
    <property type="entry name" value="Malonyl-Coenzyme A Acyl Carrier Protein, domain 2"/>
    <property type="match status" value="1"/>
</dbReference>
<dbReference type="KEGG" id="bsia:CWD84_12725"/>
<sequence>MSQPIVFMFSGQGSQYYHMGKELFAHNAVFRQKMLDLDDFAASRFGVSVLKEIYHTANRLSDPFDRLLFSHPAIFMAEYALAYALEQKGIRPDCVIGASLGEYAAAAVSGVLSPEDALDCVLEQAEIITETCRNGSMLAVLGNPKLYQDDPLLHENSELAAVNYQSHFVISGERGHIRKIIDDLREKQIPHQLLPVSYGFHSAMVDQAEHPYKRFLARKSIRTPFIPFISSATGEAETDIQADFFWNVVRKPIRFREALQVAESREKGLYIDAGPSGTLAAFAKQILPAGSAERIRTIMTPFHKEQTHLQQIEDIILSSPGRRL</sequence>
<dbReference type="EMBL" id="CP025001">
    <property type="protein sequence ID" value="AUJ77617.1"/>
    <property type="molecule type" value="Genomic_DNA"/>
</dbReference>
<dbReference type="Proteomes" id="UP000234366">
    <property type="component" value="Chromosome"/>
</dbReference>
<dbReference type="AlphaFoldDB" id="A0AAI8HP75"/>
<evidence type="ECO:0000313" key="3">
    <source>
        <dbReference type="EMBL" id="AUJ77617.1"/>
    </source>
</evidence>
<gene>
    <name evidence="3" type="ORF">CWD84_12725</name>
</gene>
<dbReference type="PANTHER" id="PTHR45681:SF6">
    <property type="entry name" value="POLYKETIDE SYNTHASE 37"/>
    <property type="match status" value="1"/>
</dbReference>
<dbReference type="InterPro" id="IPR050444">
    <property type="entry name" value="Polyketide_Synthase"/>
</dbReference>
<reference evidence="3 4" key="1">
    <citation type="submission" date="2017-11" db="EMBL/GenBank/DDBJ databases">
        <title>Genome sequence and genome mining of multiple bioactive secondary metabolites from a deep sea-derived Bacillus siamensis SCSIO 05746.</title>
        <authorList>
            <person name="Pan H.-Q."/>
            <person name="Ju J.-H."/>
        </authorList>
    </citation>
    <scope>NUCLEOTIDE SEQUENCE [LARGE SCALE GENOMIC DNA]</scope>
    <source>
        <strain evidence="3 4">SCSIO 05746</strain>
    </source>
</reference>
<accession>A0AAI8HP75</accession>
<dbReference type="InterPro" id="IPR014043">
    <property type="entry name" value="Acyl_transferase_dom"/>
</dbReference>
<dbReference type="InterPro" id="IPR016035">
    <property type="entry name" value="Acyl_Trfase/lysoPLipase"/>
</dbReference>
<feature type="domain" description="Malonyl-CoA:ACP transacylase (MAT)" evidence="2">
    <location>
        <begin position="8"/>
        <end position="306"/>
    </location>
</feature>
<name>A0AAI8HP75_9BACI</name>
<evidence type="ECO:0000256" key="1">
    <source>
        <dbReference type="ARBA" id="ARBA00022679"/>
    </source>
</evidence>
<dbReference type="Pfam" id="PF00698">
    <property type="entry name" value="Acyl_transf_1"/>
    <property type="match status" value="1"/>
</dbReference>
<dbReference type="SUPFAM" id="SSF52151">
    <property type="entry name" value="FabD/lysophospholipase-like"/>
    <property type="match status" value="1"/>
</dbReference>
<keyword evidence="4" id="KW-1185">Reference proteome</keyword>
<dbReference type="PANTHER" id="PTHR45681">
    <property type="entry name" value="POLYKETIDE SYNTHASE 44-RELATED"/>
    <property type="match status" value="1"/>
</dbReference>
<dbReference type="RefSeq" id="WP_060962745.1">
    <property type="nucleotide sequence ID" value="NZ_CP025001.1"/>
</dbReference>
<organism evidence="3 4">
    <name type="scientific">Bacillus siamensis</name>
    <dbReference type="NCBI Taxonomy" id="659243"/>
    <lineage>
        <taxon>Bacteria</taxon>
        <taxon>Bacillati</taxon>
        <taxon>Bacillota</taxon>
        <taxon>Bacilli</taxon>
        <taxon>Bacillales</taxon>
        <taxon>Bacillaceae</taxon>
        <taxon>Bacillus</taxon>
        <taxon>Bacillus amyloliquefaciens group</taxon>
    </lineage>
</organism>
<protein>
    <submittedName>
        <fullName evidence="3">Acyltransferase</fullName>
    </submittedName>
</protein>
<evidence type="ECO:0000259" key="2">
    <source>
        <dbReference type="SMART" id="SM00827"/>
    </source>
</evidence>
<dbReference type="InterPro" id="IPR016036">
    <property type="entry name" value="Malonyl_transacylase_ACP-bd"/>
</dbReference>
<keyword evidence="1" id="KW-0808">Transferase</keyword>
<proteinExistence type="predicted"/>
<dbReference type="SMART" id="SM00827">
    <property type="entry name" value="PKS_AT"/>
    <property type="match status" value="1"/>
</dbReference>
<dbReference type="SUPFAM" id="SSF55048">
    <property type="entry name" value="Probable ACP-binding domain of malonyl-CoA ACP transacylase"/>
    <property type="match status" value="1"/>
</dbReference>
<dbReference type="GO" id="GO:0016746">
    <property type="term" value="F:acyltransferase activity"/>
    <property type="evidence" value="ECO:0007669"/>
    <property type="project" value="UniProtKB-KW"/>
</dbReference>
<keyword evidence="3" id="KW-0012">Acyltransferase</keyword>